<dbReference type="Pfam" id="PF00107">
    <property type="entry name" value="ADH_zinc_N"/>
    <property type="match status" value="1"/>
</dbReference>
<sequence>MEFVDKIYEIGERPPLGIVPRRMYAWTIRNERLGSPETAFGVELVDVPMIRDDELLVYNISAGINYNGIWAATGKPKNVIDSNGDYFDEKQDFHICGSESCGIVYAVGKNVKNYKVGDIICVGGSKYSSDDKDIQSGMDPCFSPSYHIWGYESNYGAFAQFSRVQECQCVKKADNLDFDEAACAYATGVTAYRMLNGWKGNTLKKGDVVLIWGGAGGLGISAIQITKALGGIPVAVVSSEEKGELCKQLGAAGYIDRSKFDHWGSVSALSDKEYRSWIAQATKFRRSIWKIVGEKRSPAIVLEHPGRDTLPTSLFVCENGGMVVLCGATSSYMADIDLRFLWLNQRRIQGSHAGTQKDAAEYIKLVEKYDIHPYIGKKYDWSELPKAHEDCAKKVYKGKLVVRIGAE</sequence>
<dbReference type="SUPFAM" id="SSF50129">
    <property type="entry name" value="GroES-like"/>
    <property type="match status" value="1"/>
</dbReference>
<evidence type="ECO:0000256" key="2">
    <source>
        <dbReference type="ARBA" id="ARBA00011881"/>
    </source>
</evidence>
<evidence type="ECO:0000313" key="8">
    <source>
        <dbReference type="EMBL" id="PWJ12170.1"/>
    </source>
</evidence>
<dbReference type="InterPro" id="IPR036291">
    <property type="entry name" value="NAD(P)-bd_dom_sf"/>
</dbReference>
<evidence type="ECO:0000256" key="3">
    <source>
        <dbReference type="ARBA" id="ARBA00022490"/>
    </source>
</evidence>
<feature type="domain" description="Enoyl reductase (ER)" evidence="7">
    <location>
        <begin position="34"/>
        <end position="402"/>
    </location>
</feature>
<dbReference type="PROSITE" id="PS01162">
    <property type="entry name" value="QOR_ZETA_CRYSTAL"/>
    <property type="match status" value="1"/>
</dbReference>
<dbReference type="PANTHER" id="PTHR44154:SF1">
    <property type="entry name" value="QUINONE OXIDOREDUCTASE"/>
    <property type="match status" value="1"/>
</dbReference>
<evidence type="ECO:0000256" key="4">
    <source>
        <dbReference type="ARBA" id="ARBA00022857"/>
    </source>
</evidence>
<keyword evidence="6" id="KW-0007">Acetylation</keyword>
<reference evidence="8 9" key="1">
    <citation type="submission" date="2018-05" db="EMBL/GenBank/DDBJ databases">
        <title>The Hungate 1000. A catalogue of reference genomes from the rumen microbiome.</title>
        <authorList>
            <person name="Kelly W."/>
        </authorList>
    </citation>
    <scope>NUCLEOTIDE SEQUENCE [LARGE SCALE GENOMIC DNA]</scope>
    <source>
        <strain evidence="8 9">SAb67</strain>
    </source>
</reference>
<dbReference type="NCBIfam" id="TIGR01751">
    <property type="entry name" value="crot-CoA-red"/>
    <property type="match status" value="1"/>
</dbReference>
<evidence type="ECO:0000313" key="9">
    <source>
        <dbReference type="Proteomes" id="UP000245720"/>
    </source>
</evidence>
<protein>
    <submittedName>
        <fullName evidence="8">Crotonyl-CoA carboxylase/reductase</fullName>
    </submittedName>
</protein>
<dbReference type="GO" id="GO:0005737">
    <property type="term" value="C:cytoplasm"/>
    <property type="evidence" value="ECO:0007669"/>
    <property type="project" value="UniProtKB-SubCell"/>
</dbReference>
<dbReference type="InterPro" id="IPR002364">
    <property type="entry name" value="Quin_OxRdtase/zeta-crystal_CS"/>
</dbReference>
<comment type="subunit">
    <text evidence="2">Homotetramer.</text>
</comment>
<keyword evidence="5" id="KW-0694">RNA-binding</keyword>
<accession>A0A315XY47</accession>
<proteinExistence type="predicted"/>
<organism evidence="8 9">
    <name type="scientific">Ruminococcus flavefaciens</name>
    <dbReference type="NCBI Taxonomy" id="1265"/>
    <lineage>
        <taxon>Bacteria</taxon>
        <taxon>Bacillati</taxon>
        <taxon>Bacillota</taxon>
        <taxon>Clostridia</taxon>
        <taxon>Eubacteriales</taxon>
        <taxon>Oscillospiraceae</taxon>
        <taxon>Ruminococcus</taxon>
    </lineage>
</organism>
<dbReference type="Gene3D" id="3.40.50.720">
    <property type="entry name" value="NAD(P)-binding Rossmann-like Domain"/>
    <property type="match status" value="1"/>
</dbReference>
<dbReference type="PANTHER" id="PTHR44154">
    <property type="entry name" value="QUINONE OXIDOREDUCTASE"/>
    <property type="match status" value="1"/>
</dbReference>
<dbReference type="AlphaFoldDB" id="A0A315XY47"/>
<evidence type="ECO:0000256" key="5">
    <source>
        <dbReference type="ARBA" id="ARBA00022884"/>
    </source>
</evidence>
<dbReference type="InterPro" id="IPR013154">
    <property type="entry name" value="ADH-like_N"/>
</dbReference>
<dbReference type="InterPro" id="IPR011032">
    <property type="entry name" value="GroES-like_sf"/>
</dbReference>
<keyword evidence="3" id="KW-0963">Cytoplasm</keyword>
<dbReference type="Pfam" id="PF08240">
    <property type="entry name" value="ADH_N"/>
    <property type="match status" value="1"/>
</dbReference>
<dbReference type="EMBL" id="QGDI01000007">
    <property type="protein sequence ID" value="PWJ12170.1"/>
    <property type="molecule type" value="Genomic_DNA"/>
</dbReference>
<dbReference type="InterPro" id="IPR010085">
    <property type="entry name" value="Crot_CoA_red"/>
</dbReference>
<dbReference type="InterPro" id="IPR013149">
    <property type="entry name" value="ADH-like_C"/>
</dbReference>
<name>A0A315XY47_RUMFL</name>
<dbReference type="Gene3D" id="3.90.180.10">
    <property type="entry name" value="Medium-chain alcohol dehydrogenases, catalytic domain"/>
    <property type="match status" value="1"/>
</dbReference>
<dbReference type="SUPFAM" id="SSF51735">
    <property type="entry name" value="NAD(P)-binding Rossmann-fold domains"/>
    <property type="match status" value="1"/>
</dbReference>
<dbReference type="RefSeq" id="WP_109726630.1">
    <property type="nucleotide sequence ID" value="NZ_QGDI01000007.1"/>
</dbReference>
<gene>
    <name evidence="8" type="ORF">IE37_01860</name>
</gene>
<dbReference type="InterPro" id="IPR020843">
    <property type="entry name" value="ER"/>
</dbReference>
<dbReference type="OrthoDB" id="9769198at2"/>
<dbReference type="Proteomes" id="UP000245720">
    <property type="component" value="Unassembled WGS sequence"/>
</dbReference>
<dbReference type="InterPro" id="IPR051603">
    <property type="entry name" value="Zinc-ADH_QOR/CCCR"/>
</dbReference>
<dbReference type="SMART" id="SM00829">
    <property type="entry name" value="PKS_ER"/>
    <property type="match status" value="1"/>
</dbReference>
<dbReference type="GO" id="GO:0008270">
    <property type="term" value="F:zinc ion binding"/>
    <property type="evidence" value="ECO:0007669"/>
    <property type="project" value="InterPro"/>
</dbReference>
<evidence type="ECO:0000256" key="1">
    <source>
        <dbReference type="ARBA" id="ARBA00004496"/>
    </source>
</evidence>
<evidence type="ECO:0000259" key="7">
    <source>
        <dbReference type="SMART" id="SM00829"/>
    </source>
</evidence>
<comment type="caution">
    <text evidence="8">The sequence shown here is derived from an EMBL/GenBank/DDBJ whole genome shotgun (WGS) entry which is preliminary data.</text>
</comment>
<dbReference type="GO" id="GO:0043880">
    <property type="term" value="F:crotonyl-CoA reductase activity"/>
    <property type="evidence" value="ECO:0007669"/>
    <property type="project" value="InterPro"/>
</dbReference>
<keyword evidence="4" id="KW-0521">NADP</keyword>
<dbReference type="GO" id="GO:0003723">
    <property type="term" value="F:RNA binding"/>
    <property type="evidence" value="ECO:0007669"/>
    <property type="project" value="UniProtKB-KW"/>
</dbReference>
<comment type="subcellular location">
    <subcellularLocation>
        <location evidence="1">Cytoplasm</location>
    </subcellularLocation>
</comment>
<evidence type="ECO:0000256" key="6">
    <source>
        <dbReference type="ARBA" id="ARBA00022990"/>
    </source>
</evidence>